<dbReference type="GO" id="GO:0016020">
    <property type="term" value="C:membrane"/>
    <property type="evidence" value="ECO:0007669"/>
    <property type="project" value="UniProtKB-SubCell"/>
</dbReference>
<dbReference type="InterPro" id="IPR036259">
    <property type="entry name" value="MFS_trans_sf"/>
</dbReference>
<feature type="transmembrane region" description="Helical" evidence="4">
    <location>
        <begin position="476"/>
        <end position="494"/>
    </location>
</feature>
<dbReference type="SUPFAM" id="SSF103473">
    <property type="entry name" value="MFS general substrate transporter"/>
    <property type="match status" value="1"/>
</dbReference>
<evidence type="ECO:0000256" key="2">
    <source>
        <dbReference type="ARBA" id="ARBA00006727"/>
    </source>
</evidence>
<name>A0AAX6M964_9PEZI</name>
<dbReference type="Gene3D" id="1.20.1250.20">
    <property type="entry name" value="MFS general substrate transporter like domains"/>
    <property type="match status" value="2"/>
</dbReference>
<keyword evidence="6" id="KW-1185">Reference proteome</keyword>
<feature type="transmembrane region" description="Helical" evidence="4">
    <location>
        <begin position="394"/>
        <end position="418"/>
    </location>
</feature>
<feature type="region of interest" description="Disordered" evidence="3">
    <location>
        <begin position="53"/>
        <end position="79"/>
    </location>
</feature>
<feature type="transmembrane region" description="Helical" evidence="4">
    <location>
        <begin position="129"/>
        <end position="153"/>
    </location>
</feature>
<dbReference type="Pfam" id="PF07690">
    <property type="entry name" value="MFS_1"/>
    <property type="match status" value="1"/>
</dbReference>
<accession>A0AAX6M964</accession>
<dbReference type="AlphaFoldDB" id="A0AAX6M964"/>
<reference evidence="5 6" key="1">
    <citation type="journal article" date="2024" name="Front Chem Biol">
        <title>Unveiling the potential of Daldinia eschscholtzii MFLUCC 19-0629 through bioactivity and bioinformatics studies for enhanced sustainable agriculture production.</title>
        <authorList>
            <person name="Brooks S."/>
            <person name="Weaver J.A."/>
            <person name="Klomchit A."/>
            <person name="Alharthi S.A."/>
            <person name="Onlamun T."/>
            <person name="Nurani R."/>
            <person name="Vong T.K."/>
            <person name="Alberti F."/>
            <person name="Greco C."/>
        </authorList>
    </citation>
    <scope>NUCLEOTIDE SEQUENCE [LARGE SCALE GENOMIC DNA]</scope>
    <source>
        <strain evidence="5">MFLUCC 19-0629</strain>
    </source>
</reference>
<comment type="similarity">
    <text evidence="2">Belongs to the major facilitator superfamily. Monocarboxylate porter (TC 2.A.1.13) family.</text>
</comment>
<dbReference type="PANTHER" id="PTHR11360:SF287">
    <property type="entry name" value="MFS MONOCARBOXYLATE TRANSPORTER"/>
    <property type="match status" value="1"/>
</dbReference>
<evidence type="ECO:0000313" key="5">
    <source>
        <dbReference type="EMBL" id="KAK6949200.1"/>
    </source>
</evidence>
<keyword evidence="4" id="KW-1133">Transmembrane helix</keyword>
<dbReference type="EMBL" id="JBANMG010000009">
    <property type="protein sequence ID" value="KAK6949200.1"/>
    <property type="molecule type" value="Genomic_DNA"/>
</dbReference>
<proteinExistence type="inferred from homology"/>
<feature type="transmembrane region" description="Helical" evidence="4">
    <location>
        <begin position="220"/>
        <end position="241"/>
    </location>
</feature>
<comment type="subcellular location">
    <subcellularLocation>
        <location evidence="1">Membrane</location>
        <topology evidence="1">Multi-pass membrane protein</topology>
    </subcellularLocation>
</comment>
<dbReference type="InterPro" id="IPR011701">
    <property type="entry name" value="MFS"/>
</dbReference>
<gene>
    <name evidence="5" type="ORF">Daesc_009274</name>
</gene>
<comment type="caution">
    <text evidence="5">The sequence shown here is derived from an EMBL/GenBank/DDBJ whole genome shotgun (WGS) entry which is preliminary data.</text>
</comment>
<evidence type="ECO:0000256" key="1">
    <source>
        <dbReference type="ARBA" id="ARBA00004141"/>
    </source>
</evidence>
<feature type="transmembrane region" description="Helical" evidence="4">
    <location>
        <begin position="330"/>
        <end position="357"/>
    </location>
</feature>
<evidence type="ECO:0000313" key="6">
    <source>
        <dbReference type="Proteomes" id="UP001369815"/>
    </source>
</evidence>
<protein>
    <recommendedName>
        <fullName evidence="7">Monocarboxylate transporter</fullName>
    </recommendedName>
</protein>
<feature type="transmembrane region" description="Helical" evidence="4">
    <location>
        <begin position="85"/>
        <end position="109"/>
    </location>
</feature>
<evidence type="ECO:0008006" key="7">
    <source>
        <dbReference type="Google" id="ProtNLM"/>
    </source>
</evidence>
<feature type="transmembrane region" description="Helical" evidence="4">
    <location>
        <begin position="162"/>
        <end position="181"/>
    </location>
</feature>
<sequence length="503" mass="53639">MSEINYDAIGSLRQIYGIINPGDNKGVVLDRPTGSTAITPVDDIPMSGVGRASIQGVEESSRPTEPLPTGTSSSSVPQSDRSKSAYLVLAGCVLIQAPIWGYSLAFGIFQEYYTTHGAAVLPDGPGTPGTIASIGNAQTGILYLMMPATFILLTRYPFLRRWCGPLGLLITTACLIASSFATSARQLIATQGVLHAIGCGLLFSPTSLTLDEWFSERKGLAYGAMWASKSTVGAGMPFLTSALLNRFGVSTTLRAYAISSALLTIPPLFLMREYPTAATSEEHEQQGRQRQGRVSFAFARHSIFWILQWGNILQSLGYLMPSTYLASYAYALGFPSITGPIFLALISLASVPGSLLIGLLNDTGLAPTTVILISSFGSALSVFLLWGLGGHQVAVLVVFTIMYGFFAGGFSSTWSGILQEMKRRDGAIDTGLIFGMLLGGRGLGFVLSGPIGGALLEVNRLKAEDFTGYATQYGPMVIYTGLTATLGAWGWFWTMGKRAMRAL</sequence>
<feature type="compositionally biased region" description="Polar residues" evidence="3">
    <location>
        <begin position="69"/>
        <end position="79"/>
    </location>
</feature>
<feature type="transmembrane region" description="Helical" evidence="4">
    <location>
        <begin position="292"/>
        <end position="310"/>
    </location>
</feature>
<organism evidence="5 6">
    <name type="scientific">Daldinia eschscholtzii</name>
    <dbReference type="NCBI Taxonomy" id="292717"/>
    <lineage>
        <taxon>Eukaryota</taxon>
        <taxon>Fungi</taxon>
        <taxon>Dikarya</taxon>
        <taxon>Ascomycota</taxon>
        <taxon>Pezizomycotina</taxon>
        <taxon>Sordariomycetes</taxon>
        <taxon>Xylariomycetidae</taxon>
        <taxon>Xylariales</taxon>
        <taxon>Hypoxylaceae</taxon>
        <taxon>Daldinia</taxon>
    </lineage>
</organism>
<dbReference type="InterPro" id="IPR050327">
    <property type="entry name" value="Proton-linked_MCT"/>
</dbReference>
<keyword evidence="4" id="KW-0472">Membrane</keyword>
<evidence type="ECO:0000256" key="4">
    <source>
        <dbReference type="SAM" id="Phobius"/>
    </source>
</evidence>
<keyword evidence="4" id="KW-0812">Transmembrane</keyword>
<dbReference type="PANTHER" id="PTHR11360">
    <property type="entry name" value="MONOCARBOXYLATE TRANSPORTER"/>
    <property type="match status" value="1"/>
</dbReference>
<evidence type="ECO:0000256" key="3">
    <source>
        <dbReference type="SAM" id="MobiDB-lite"/>
    </source>
</evidence>
<dbReference type="Proteomes" id="UP001369815">
    <property type="component" value="Unassembled WGS sequence"/>
</dbReference>
<feature type="transmembrane region" description="Helical" evidence="4">
    <location>
        <begin position="430"/>
        <end position="456"/>
    </location>
</feature>
<feature type="transmembrane region" description="Helical" evidence="4">
    <location>
        <begin position="369"/>
        <end position="388"/>
    </location>
</feature>
<dbReference type="GO" id="GO:0022857">
    <property type="term" value="F:transmembrane transporter activity"/>
    <property type="evidence" value="ECO:0007669"/>
    <property type="project" value="InterPro"/>
</dbReference>